<dbReference type="PROSITE" id="PS50943">
    <property type="entry name" value="HTH_CROC1"/>
    <property type="match status" value="1"/>
</dbReference>
<evidence type="ECO:0000313" key="4">
    <source>
        <dbReference type="Proteomes" id="UP000515512"/>
    </source>
</evidence>
<protein>
    <submittedName>
        <fullName evidence="3">Helix-turn-helix transcriptional regulator</fullName>
    </submittedName>
</protein>
<name>A0A7D6ZMH3_9NOCA</name>
<dbReference type="KEGG" id="nhu:H0264_00355"/>
<sequence length="89" mass="10167">MSRRAVRRRCSVPSEVIYNRIAMLRAERGISRRELAEALGVHYQTVGYLERGEYSPSLHLALRIAQYFEVPVEIIFSTAPFPRIGSETA</sequence>
<accession>A0A7D6ZMH3</accession>
<dbReference type="Proteomes" id="UP000515512">
    <property type="component" value="Chromosome"/>
</dbReference>
<keyword evidence="1" id="KW-0238">DNA-binding</keyword>
<dbReference type="SMART" id="SM00530">
    <property type="entry name" value="HTH_XRE"/>
    <property type="match status" value="1"/>
</dbReference>
<dbReference type="CDD" id="cd00093">
    <property type="entry name" value="HTH_XRE"/>
    <property type="match status" value="1"/>
</dbReference>
<gene>
    <name evidence="3" type="ORF">H0264_00355</name>
</gene>
<dbReference type="PANTHER" id="PTHR46558">
    <property type="entry name" value="TRACRIPTIONAL REGULATORY PROTEIN-RELATED-RELATED"/>
    <property type="match status" value="1"/>
</dbReference>
<organism evidence="3 4">
    <name type="scientific">Nocardia huaxiensis</name>
    <dbReference type="NCBI Taxonomy" id="2755382"/>
    <lineage>
        <taxon>Bacteria</taxon>
        <taxon>Bacillati</taxon>
        <taxon>Actinomycetota</taxon>
        <taxon>Actinomycetes</taxon>
        <taxon>Mycobacteriales</taxon>
        <taxon>Nocardiaceae</taxon>
        <taxon>Nocardia</taxon>
    </lineage>
</organism>
<evidence type="ECO:0000313" key="3">
    <source>
        <dbReference type="EMBL" id="QLY30903.1"/>
    </source>
</evidence>
<dbReference type="PANTHER" id="PTHR46558:SF4">
    <property type="entry name" value="DNA-BIDING PHAGE PROTEIN"/>
    <property type="match status" value="1"/>
</dbReference>
<evidence type="ECO:0000256" key="1">
    <source>
        <dbReference type="ARBA" id="ARBA00023125"/>
    </source>
</evidence>
<reference evidence="3 4" key="1">
    <citation type="submission" date="2020-07" db="EMBL/GenBank/DDBJ databases">
        <authorList>
            <person name="Zhuang K."/>
            <person name="Ran Y."/>
        </authorList>
    </citation>
    <scope>NUCLEOTIDE SEQUENCE [LARGE SCALE GENOMIC DNA]</scope>
    <source>
        <strain evidence="3 4">WCH-YHL-001</strain>
    </source>
</reference>
<dbReference type="SUPFAM" id="SSF47413">
    <property type="entry name" value="lambda repressor-like DNA-binding domains"/>
    <property type="match status" value="1"/>
</dbReference>
<dbReference type="InterPro" id="IPR001387">
    <property type="entry name" value="Cro/C1-type_HTH"/>
</dbReference>
<keyword evidence="4" id="KW-1185">Reference proteome</keyword>
<dbReference type="Gene3D" id="1.10.260.40">
    <property type="entry name" value="lambda repressor-like DNA-binding domains"/>
    <property type="match status" value="1"/>
</dbReference>
<evidence type="ECO:0000259" key="2">
    <source>
        <dbReference type="PROSITE" id="PS50943"/>
    </source>
</evidence>
<proteinExistence type="predicted"/>
<dbReference type="AlphaFoldDB" id="A0A7D6ZMH3"/>
<feature type="domain" description="HTH cro/C1-type" evidence="2">
    <location>
        <begin position="21"/>
        <end position="75"/>
    </location>
</feature>
<dbReference type="InterPro" id="IPR010982">
    <property type="entry name" value="Lambda_DNA-bd_dom_sf"/>
</dbReference>
<dbReference type="Pfam" id="PF01381">
    <property type="entry name" value="HTH_3"/>
    <property type="match status" value="1"/>
</dbReference>
<dbReference type="GO" id="GO:0003677">
    <property type="term" value="F:DNA binding"/>
    <property type="evidence" value="ECO:0007669"/>
    <property type="project" value="UniProtKB-KW"/>
</dbReference>
<dbReference type="EMBL" id="CP059399">
    <property type="protein sequence ID" value="QLY30903.1"/>
    <property type="molecule type" value="Genomic_DNA"/>
</dbReference>